<evidence type="ECO:0000313" key="3">
    <source>
        <dbReference type="Proteomes" id="UP000008068"/>
    </source>
</evidence>
<dbReference type="Proteomes" id="UP000008068">
    <property type="component" value="Unassembled WGS sequence"/>
</dbReference>
<dbReference type="HOGENOM" id="CLU_691222_0_0_1"/>
<accession>G0MAA4</accession>
<feature type="region of interest" description="Disordered" evidence="1">
    <location>
        <begin position="131"/>
        <end position="169"/>
    </location>
</feature>
<dbReference type="InParanoid" id="G0MAA4"/>
<gene>
    <name evidence="2" type="ORF">CAEBREN_02538</name>
</gene>
<proteinExistence type="predicted"/>
<organism evidence="3">
    <name type="scientific">Caenorhabditis brenneri</name>
    <name type="common">Nematode worm</name>
    <dbReference type="NCBI Taxonomy" id="135651"/>
    <lineage>
        <taxon>Eukaryota</taxon>
        <taxon>Metazoa</taxon>
        <taxon>Ecdysozoa</taxon>
        <taxon>Nematoda</taxon>
        <taxon>Chromadorea</taxon>
        <taxon>Rhabditida</taxon>
        <taxon>Rhabditina</taxon>
        <taxon>Rhabditomorpha</taxon>
        <taxon>Rhabditoidea</taxon>
        <taxon>Rhabditidae</taxon>
        <taxon>Peloderinae</taxon>
        <taxon>Caenorhabditis</taxon>
    </lineage>
</organism>
<evidence type="ECO:0000313" key="2">
    <source>
        <dbReference type="EMBL" id="EGT30898.1"/>
    </source>
</evidence>
<sequence>MLRRPRAREPSSLYNLAFGKMIHAAKTGRKKLEIEKIPPGIANKVWDDNEIRDIVTAGIQPRLLPWFSAKVVKPPTSFTVRIETFINKQVQAPEPYDPTQYAIWNYDNTCTTTMSFENKPDTTWVKTYSYEGDEDETDSENEGSEISWSSEEEQDEDKGEKKQKTPRNEQFAKEYKSLSESIERFCKLFRTEIHELEIVWSNVKSDMFPGLKLWSSMKKARHVIIEKCEDSEFLIELLSDRHARGLPTTTTNIIFNNPIQSSLDPFYNLNIRCAKLNIKNHTHSDFMELVEHLLPTADFLDFRIPGSLGQHVEQFKDRFMLQSLNPSYLMELASPEETELEKWLTGYSLRPDGSAMAFFFVGGHYKGTFTRMVARHYVHKSTLPDIYEQVGSQWVERMR</sequence>
<dbReference type="EMBL" id="GL379787">
    <property type="protein sequence ID" value="EGT30898.1"/>
    <property type="molecule type" value="Genomic_DNA"/>
</dbReference>
<name>G0MAA4_CAEBE</name>
<reference evidence="3" key="1">
    <citation type="submission" date="2011-07" db="EMBL/GenBank/DDBJ databases">
        <authorList>
            <consortium name="Caenorhabditis brenneri Sequencing and Analysis Consortium"/>
            <person name="Wilson R.K."/>
        </authorList>
    </citation>
    <scope>NUCLEOTIDE SEQUENCE [LARGE SCALE GENOMIC DNA]</scope>
    <source>
        <strain evidence="3">PB2801</strain>
    </source>
</reference>
<evidence type="ECO:0000256" key="1">
    <source>
        <dbReference type="SAM" id="MobiDB-lite"/>
    </source>
</evidence>
<feature type="compositionally biased region" description="Basic and acidic residues" evidence="1">
    <location>
        <begin position="158"/>
        <end position="169"/>
    </location>
</feature>
<protein>
    <submittedName>
        <fullName evidence="2">Uncharacterized protein</fullName>
    </submittedName>
</protein>
<keyword evidence="3" id="KW-1185">Reference proteome</keyword>
<dbReference type="AlphaFoldDB" id="G0MAA4"/>
<feature type="compositionally biased region" description="Acidic residues" evidence="1">
    <location>
        <begin position="131"/>
        <end position="143"/>
    </location>
</feature>